<evidence type="ECO:0000256" key="7">
    <source>
        <dbReference type="PIRSR" id="PIRSR000137-2"/>
    </source>
</evidence>
<evidence type="ECO:0000256" key="1">
    <source>
        <dbReference type="ARBA" id="ARBA00001974"/>
    </source>
</evidence>
<evidence type="ECO:0000256" key="8">
    <source>
        <dbReference type="RuleBase" id="RU003968"/>
    </source>
</evidence>
<comment type="caution">
    <text evidence="12">The sequence shown here is derived from an EMBL/GenBank/DDBJ whole genome shotgun (WGS) entry which is preliminary data.</text>
</comment>
<dbReference type="EMBL" id="PDLM01000018">
    <property type="protein sequence ID" value="RDW58224.1"/>
    <property type="molecule type" value="Genomic_DNA"/>
</dbReference>
<dbReference type="PROSITE" id="PS00623">
    <property type="entry name" value="GMC_OXRED_1"/>
    <property type="match status" value="1"/>
</dbReference>
<feature type="active site" description="Proton donor" evidence="6">
    <location>
        <position position="531"/>
    </location>
</feature>
<feature type="chain" id="PRO_5017542656" evidence="9">
    <location>
        <begin position="21"/>
        <end position="594"/>
    </location>
</feature>
<dbReference type="Pfam" id="PF05199">
    <property type="entry name" value="GMC_oxred_C"/>
    <property type="match status" value="1"/>
</dbReference>
<accession>A0A3D8Q9U0</accession>
<gene>
    <name evidence="12" type="ORF">BP6252_13635</name>
</gene>
<dbReference type="PANTHER" id="PTHR11552">
    <property type="entry name" value="GLUCOSE-METHANOL-CHOLINE GMC OXIDOREDUCTASE"/>
    <property type="match status" value="1"/>
</dbReference>
<reference evidence="12 13" key="1">
    <citation type="journal article" date="2018" name="IMA Fungus">
        <title>IMA Genome-F 9: Draft genome sequence of Annulohypoxylon stygium, Aspergillus mulundensis, Berkeleyomyces basicola (syn. Thielaviopsis basicola), Ceratocystis smalleyi, two Cercospora beticola strains, Coleophoma cylindrospora, Fusarium fracticaudum, Phialophora cf. hyalina, and Morchella septimelata.</title>
        <authorList>
            <person name="Wingfield B.D."/>
            <person name="Bills G.F."/>
            <person name="Dong Y."/>
            <person name="Huang W."/>
            <person name="Nel W.J."/>
            <person name="Swalarsk-Parry B.S."/>
            <person name="Vaghefi N."/>
            <person name="Wilken P.M."/>
            <person name="An Z."/>
            <person name="de Beer Z.W."/>
            <person name="De Vos L."/>
            <person name="Chen L."/>
            <person name="Duong T.A."/>
            <person name="Gao Y."/>
            <person name="Hammerbacher A."/>
            <person name="Kikkert J.R."/>
            <person name="Li Y."/>
            <person name="Li H."/>
            <person name="Li K."/>
            <person name="Li Q."/>
            <person name="Liu X."/>
            <person name="Ma X."/>
            <person name="Naidoo K."/>
            <person name="Pethybridge S.J."/>
            <person name="Sun J."/>
            <person name="Steenkamp E.T."/>
            <person name="van der Nest M.A."/>
            <person name="van Wyk S."/>
            <person name="Wingfield M.J."/>
            <person name="Xiong C."/>
            <person name="Yue Q."/>
            <person name="Zhang X."/>
        </authorList>
    </citation>
    <scope>NUCLEOTIDE SEQUENCE [LARGE SCALE GENOMIC DNA]</scope>
    <source>
        <strain evidence="12 13">BP6252</strain>
    </source>
</reference>
<evidence type="ECO:0000313" key="13">
    <source>
        <dbReference type="Proteomes" id="UP000256645"/>
    </source>
</evidence>
<dbReference type="InterPro" id="IPR036188">
    <property type="entry name" value="FAD/NAD-bd_sf"/>
</dbReference>
<evidence type="ECO:0000259" key="10">
    <source>
        <dbReference type="PROSITE" id="PS00623"/>
    </source>
</evidence>
<evidence type="ECO:0000256" key="2">
    <source>
        <dbReference type="ARBA" id="ARBA00010790"/>
    </source>
</evidence>
<comment type="similarity">
    <text evidence="2 8">Belongs to the GMC oxidoreductase family.</text>
</comment>
<dbReference type="SUPFAM" id="SSF54373">
    <property type="entry name" value="FAD-linked reductases, C-terminal domain"/>
    <property type="match status" value="1"/>
</dbReference>
<protein>
    <submittedName>
        <fullName evidence="12">Glucose oxidase-1</fullName>
    </submittedName>
</protein>
<comment type="cofactor">
    <cofactor evidence="1 7">
        <name>FAD</name>
        <dbReference type="ChEBI" id="CHEBI:57692"/>
    </cofactor>
</comment>
<name>A0A3D8Q9U0_9HELO</name>
<feature type="active site" description="Proton acceptor" evidence="6">
    <location>
        <position position="574"/>
    </location>
</feature>
<dbReference type="InterPro" id="IPR012132">
    <property type="entry name" value="GMC_OxRdtase"/>
</dbReference>
<keyword evidence="4 7" id="KW-0274">FAD</keyword>
<feature type="binding site" evidence="7">
    <location>
        <begin position="38"/>
        <end position="39"/>
    </location>
    <ligand>
        <name>FAD</name>
        <dbReference type="ChEBI" id="CHEBI:57692"/>
    </ligand>
</feature>
<keyword evidence="9" id="KW-0732">Signal</keyword>
<dbReference type="InterPro" id="IPR027424">
    <property type="entry name" value="Glucose_Oxidase_domain_2"/>
</dbReference>
<dbReference type="Proteomes" id="UP000256645">
    <property type="component" value="Unassembled WGS sequence"/>
</dbReference>
<feature type="binding site" evidence="7">
    <location>
        <position position="111"/>
    </location>
    <ligand>
        <name>FAD</name>
        <dbReference type="ChEBI" id="CHEBI:57692"/>
    </ligand>
</feature>
<dbReference type="GO" id="GO:0016614">
    <property type="term" value="F:oxidoreductase activity, acting on CH-OH group of donors"/>
    <property type="evidence" value="ECO:0007669"/>
    <property type="project" value="InterPro"/>
</dbReference>
<dbReference type="InterPro" id="IPR007867">
    <property type="entry name" value="GMC_OxRtase_C"/>
</dbReference>
<dbReference type="AlphaFoldDB" id="A0A3D8Q9U0"/>
<feature type="domain" description="Glucose-methanol-choline oxidoreductase N-terminal" evidence="11">
    <location>
        <begin position="298"/>
        <end position="312"/>
    </location>
</feature>
<dbReference type="SUPFAM" id="SSF51905">
    <property type="entry name" value="FAD/NAD(P)-binding domain"/>
    <property type="match status" value="1"/>
</dbReference>
<keyword evidence="13" id="KW-1185">Reference proteome</keyword>
<evidence type="ECO:0000256" key="3">
    <source>
        <dbReference type="ARBA" id="ARBA00022630"/>
    </source>
</evidence>
<organism evidence="12 13">
    <name type="scientific">Coleophoma cylindrospora</name>
    <dbReference type="NCBI Taxonomy" id="1849047"/>
    <lineage>
        <taxon>Eukaryota</taxon>
        <taxon>Fungi</taxon>
        <taxon>Dikarya</taxon>
        <taxon>Ascomycota</taxon>
        <taxon>Pezizomycotina</taxon>
        <taxon>Leotiomycetes</taxon>
        <taxon>Helotiales</taxon>
        <taxon>Dermateaceae</taxon>
        <taxon>Coleophoma</taxon>
    </lineage>
</organism>
<dbReference type="PROSITE" id="PS00624">
    <property type="entry name" value="GMC_OXRED_2"/>
    <property type="match status" value="1"/>
</dbReference>
<evidence type="ECO:0000256" key="5">
    <source>
        <dbReference type="ARBA" id="ARBA00023002"/>
    </source>
</evidence>
<dbReference type="Pfam" id="PF00732">
    <property type="entry name" value="GMC_oxred_N"/>
    <property type="match status" value="1"/>
</dbReference>
<evidence type="ECO:0000256" key="4">
    <source>
        <dbReference type="ARBA" id="ARBA00022827"/>
    </source>
</evidence>
<dbReference type="InterPro" id="IPR000172">
    <property type="entry name" value="GMC_OxRdtase_N"/>
</dbReference>
<evidence type="ECO:0000313" key="12">
    <source>
        <dbReference type="EMBL" id="RDW58224.1"/>
    </source>
</evidence>
<dbReference type="Gene3D" id="4.10.450.10">
    <property type="entry name" value="Glucose Oxidase, domain 2"/>
    <property type="match status" value="1"/>
</dbReference>
<proteinExistence type="inferred from homology"/>
<keyword evidence="5" id="KW-0560">Oxidoreductase</keyword>
<evidence type="ECO:0000256" key="9">
    <source>
        <dbReference type="SAM" id="SignalP"/>
    </source>
</evidence>
<dbReference type="Gene3D" id="3.30.560.10">
    <property type="entry name" value="Glucose Oxidase, domain 3"/>
    <property type="match status" value="1"/>
</dbReference>
<dbReference type="Gene3D" id="3.50.50.60">
    <property type="entry name" value="FAD/NAD(P)-binding domain"/>
    <property type="match status" value="1"/>
</dbReference>
<dbReference type="STRING" id="1849047.A0A3D8Q9U0"/>
<feature type="signal peptide" evidence="9">
    <location>
        <begin position="1"/>
        <end position="20"/>
    </location>
</feature>
<dbReference type="GO" id="GO:0050660">
    <property type="term" value="F:flavin adenine dinucleotide binding"/>
    <property type="evidence" value="ECO:0007669"/>
    <property type="project" value="InterPro"/>
</dbReference>
<dbReference type="OrthoDB" id="269227at2759"/>
<dbReference type="PIRSF" id="PIRSF000137">
    <property type="entry name" value="Alcohol_oxidase"/>
    <property type="match status" value="1"/>
</dbReference>
<evidence type="ECO:0000256" key="6">
    <source>
        <dbReference type="PIRSR" id="PIRSR000137-1"/>
    </source>
</evidence>
<keyword evidence="3 8" id="KW-0285">Flavoprotein</keyword>
<evidence type="ECO:0000259" key="11">
    <source>
        <dbReference type="PROSITE" id="PS00624"/>
    </source>
</evidence>
<feature type="domain" description="Glucose-methanol-choline oxidoreductase N-terminal" evidence="10">
    <location>
        <begin position="105"/>
        <end position="128"/>
    </location>
</feature>
<sequence>MLRLLPTLVLASMATAQTTAHQNSQSVAYDYVIVGAGTSGLVIANRLSELNLTIAVIEAGDSVLNNVNVSSPNGYGLAFDTAIDWAYQTTNQTYGGQVQQTLRAGKAIGGTSTINGMAYTRAEDIQIDAWETLGNQGWNWETLLPYYKKSQTLQIPSDDQTAAGATYNATFNGFGGPLKIGWKSDMDTSNVHTILNDTYAALGVQWNQDVNGGRMVGYNRYPSEIDVTLNVREDAGRAYYYPIANRTNLHLYSNTVAQKLRWKADALSPTADGVEVLAENSTTPYVISATREVILSAGALGSPLLLELSGVGNPTILNRYNISTVVDLPTVGENLQDQTNTGLIWNTAGNKSYTASGGYVAYPTAADIFGSRVANVSADILASLPAYAEKVATASGNITKAKDLLSFFTMQHNLIFSGEHAVPVAEVLLTPSGNVVDTEYWALLPFARGSIHISSATAGAPATINPNYYMLGWDVTSQFETANFIRRIMATAPFSSLVADETKPGLDVVPANSTQEEWFKWNAGAYRSNFHPVATAAMMPREIGGVVDAKLKVYGTENVRVVDASVLPLQVCGHLVSTLYAVAERAADLIKNDL</sequence>
<dbReference type="PANTHER" id="PTHR11552:SF201">
    <property type="entry name" value="GLUCOSE-METHANOL-CHOLINE OXIDOREDUCTASE N-TERMINAL DOMAIN-CONTAINING PROTEIN"/>
    <property type="match status" value="1"/>
</dbReference>